<dbReference type="Gene3D" id="1.20.1250.20">
    <property type="entry name" value="MFS general substrate transporter like domains"/>
    <property type="match status" value="1"/>
</dbReference>
<keyword evidence="2 4" id="KW-1133">Transmembrane helix</keyword>
<dbReference type="InterPro" id="IPR020846">
    <property type="entry name" value="MFS_dom"/>
</dbReference>
<feature type="transmembrane region" description="Helical" evidence="4">
    <location>
        <begin position="302"/>
        <end position="321"/>
    </location>
</feature>
<protein>
    <submittedName>
        <fullName evidence="6">Major facilitator superfamily transporter</fullName>
    </submittedName>
</protein>
<dbReference type="Pfam" id="PF07690">
    <property type="entry name" value="MFS_1"/>
    <property type="match status" value="1"/>
</dbReference>
<evidence type="ECO:0000313" key="6">
    <source>
        <dbReference type="EMBL" id="KZA18015.1"/>
    </source>
</evidence>
<proteinExistence type="predicted"/>
<dbReference type="Proteomes" id="UP000076296">
    <property type="component" value="Unassembled WGS sequence"/>
</dbReference>
<feature type="transmembrane region" description="Helical" evidence="4">
    <location>
        <begin position="169"/>
        <end position="192"/>
    </location>
</feature>
<name>A0A0M3FIS3_ACIBA</name>
<sequence length="396" mass="44754">MHPIANEKLWNRSFILCVLNNLFLFIYYYALLTILPLYILKELSGSISQAGLALTLFLISSIAIRPFAGLIIERLGEKTALRGSGLLFAFLAFGYLFINQLWVLLLIRFVHGIWFSILTTVTVPIVNEFIPEQRKGEGMGYFVMSTNFAVVFGPMIALATLRYTSFYNLFILLTLIVCLGLVFCFLIPVSSLKDRQWVQAKQKISLNGIIERRVVPIGVVALFVAMAYSSIMSFISVYSETKHLLAETSIFFIIFAISMIIARPWVGYSYDKRGANSVVYPSFILFAVGLFLVSQMQTQWEYWFAAVLIGAGYGSLFPVFQTMAIQTVEKNRIGYAVSTFFTLFDLGLAIGSVLVGLIIAQIGYEKTYQLCAWVTIMTLFLYRWLCNRDIKTKIGI</sequence>
<dbReference type="InterPro" id="IPR011701">
    <property type="entry name" value="MFS"/>
</dbReference>
<evidence type="ECO:0000313" key="7">
    <source>
        <dbReference type="Proteomes" id="UP000076296"/>
    </source>
</evidence>
<dbReference type="InterPro" id="IPR036259">
    <property type="entry name" value="MFS_trans_sf"/>
</dbReference>
<reference evidence="6 7" key="1">
    <citation type="submission" date="2016-01" db="EMBL/GenBank/DDBJ databases">
        <title>Draft sequences of Acinetobacter baumannii isolates from wounded military personnel.</title>
        <authorList>
            <person name="Arivett B.A."/>
            <person name="Fiester S.E."/>
            <person name="Ream D.C."/>
            <person name="Actis L.A."/>
        </authorList>
    </citation>
    <scope>NUCLEOTIDE SEQUENCE [LARGE SCALE GENOMIC DNA]</scope>
    <source>
        <strain evidence="6 7">AB2828</strain>
    </source>
</reference>
<feature type="transmembrane region" description="Helical" evidence="4">
    <location>
        <begin position="84"/>
        <end position="107"/>
    </location>
</feature>
<keyword evidence="1 4" id="KW-0812">Transmembrane</keyword>
<evidence type="ECO:0000256" key="2">
    <source>
        <dbReference type="ARBA" id="ARBA00022989"/>
    </source>
</evidence>
<dbReference type="PANTHER" id="PTHR23531">
    <property type="entry name" value="QUINOLENE RESISTANCE PROTEIN NORA"/>
    <property type="match status" value="1"/>
</dbReference>
<feature type="transmembrane region" description="Helical" evidence="4">
    <location>
        <begin position="213"/>
        <end position="238"/>
    </location>
</feature>
<feature type="domain" description="Major facilitator superfamily (MFS) profile" evidence="5">
    <location>
        <begin position="14"/>
        <end position="390"/>
    </location>
</feature>
<keyword evidence="3 4" id="KW-0472">Membrane</keyword>
<evidence type="ECO:0000256" key="1">
    <source>
        <dbReference type="ARBA" id="ARBA00022692"/>
    </source>
</evidence>
<dbReference type="PROSITE" id="PS50850">
    <property type="entry name" value="MFS"/>
    <property type="match status" value="1"/>
</dbReference>
<feature type="transmembrane region" description="Helical" evidence="4">
    <location>
        <begin position="51"/>
        <end position="72"/>
    </location>
</feature>
<accession>A0A0M3FIS3</accession>
<feature type="transmembrane region" description="Helical" evidence="4">
    <location>
        <begin position="244"/>
        <end position="266"/>
    </location>
</feature>
<dbReference type="GO" id="GO:0022857">
    <property type="term" value="F:transmembrane transporter activity"/>
    <property type="evidence" value="ECO:0007669"/>
    <property type="project" value="InterPro"/>
</dbReference>
<gene>
    <name evidence="6" type="ORF">LV35_01685</name>
</gene>
<feature type="transmembrane region" description="Helical" evidence="4">
    <location>
        <begin position="278"/>
        <end position="296"/>
    </location>
</feature>
<feature type="transmembrane region" description="Helical" evidence="4">
    <location>
        <begin position="142"/>
        <end position="163"/>
    </location>
</feature>
<dbReference type="AlphaFoldDB" id="A0A0M3FIS3"/>
<dbReference type="SUPFAM" id="SSF103473">
    <property type="entry name" value="MFS general substrate transporter"/>
    <property type="match status" value="1"/>
</dbReference>
<feature type="transmembrane region" description="Helical" evidence="4">
    <location>
        <begin position="333"/>
        <end position="361"/>
    </location>
</feature>
<comment type="caution">
    <text evidence="6">The sequence shown here is derived from an EMBL/GenBank/DDBJ whole genome shotgun (WGS) entry which is preliminary data.</text>
</comment>
<organism evidence="6 7">
    <name type="scientific">Acinetobacter baumannii</name>
    <dbReference type="NCBI Taxonomy" id="470"/>
    <lineage>
        <taxon>Bacteria</taxon>
        <taxon>Pseudomonadati</taxon>
        <taxon>Pseudomonadota</taxon>
        <taxon>Gammaproteobacteria</taxon>
        <taxon>Moraxellales</taxon>
        <taxon>Moraxellaceae</taxon>
        <taxon>Acinetobacter</taxon>
        <taxon>Acinetobacter calcoaceticus/baumannii complex</taxon>
    </lineage>
</organism>
<feature type="transmembrane region" description="Helical" evidence="4">
    <location>
        <begin position="367"/>
        <end position="385"/>
    </location>
</feature>
<dbReference type="EMBL" id="LRDT01000020">
    <property type="protein sequence ID" value="KZA18015.1"/>
    <property type="molecule type" value="Genomic_DNA"/>
</dbReference>
<feature type="transmembrane region" description="Helical" evidence="4">
    <location>
        <begin position="113"/>
        <end position="130"/>
    </location>
</feature>
<feature type="transmembrane region" description="Helical" evidence="4">
    <location>
        <begin position="12"/>
        <end position="39"/>
    </location>
</feature>
<evidence type="ECO:0000256" key="4">
    <source>
        <dbReference type="SAM" id="Phobius"/>
    </source>
</evidence>
<dbReference type="RefSeq" id="WP_000553351.1">
    <property type="nucleotide sequence ID" value="NZ_AP022077.1"/>
</dbReference>
<dbReference type="PANTHER" id="PTHR23531:SF2">
    <property type="entry name" value="PERMEASE"/>
    <property type="match status" value="1"/>
</dbReference>
<evidence type="ECO:0000259" key="5">
    <source>
        <dbReference type="PROSITE" id="PS50850"/>
    </source>
</evidence>
<dbReference type="CDD" id="cd17489">
    <property type="entry name" value="MFS_YfcJ_like"/>
    <property type="match status" value="1"/>
</dbReference>
<dbReference type="InterPro" id="IPR052714">
    <property type="entry name" value="MFS_Exporter"/>
</dbReference>
<evidence type="ECO:0000256" key="3">
    <source>
        <dbReference type="ARBA" id="ARBA00023136"/>
    </source>
</evidence>